<evidence type="ECO:0000313" key="2">
    <source>
        <dbReference type="EMBL" id="GGF04315.1"/>
    </source>
</evidence>
<dbReference type="EMBL" id="BMJQ01000002">
    <property type="protein sequence ID" value="GGF04315.1"/>
    <property type="molecule type" value="Genomic_DNA"/>
</dbReference>
<dbReference type="Proteomes" id="UP000646365">
    <property type="component" value="Unassembled WGS sequence"/>
</dbReference>
<sequence length="89" mass="9524">MLLPPPCFEFSLIGEASAEPGASEAAEFCTHRPRILAARRASNGTAGRRRSRISDDAFNERQVPLSRATPYLVTLGAAPSALRNEGAAR</sequence>
<proteinExistence type="predicted"/>
<accession>A0A8J2YPU7</accession>
<reference evidence="2" key="1">
    <citation type="journal article" date="2014" name="Int. J. Syst. Evol. Microbiol.">
        <title>Complete genome sequence of Corynebacterium casei LMG S-19264T (=DSM 44701T), isolated from a smear-ripened cheese.</title>
        <authorList>
            <consortium name="US DOE Joint Genome Institute (JGI-PGF)"/>
            <person name="Walter F."/>
            <person name="Albersmeier A."/>
            <person name="Kalinowski J."/>
            <person name="Ruckert C."/>
        </authorList>
    </citation>
    <scope>NUCLEOTIDE SEQUENCE</scope>
    <source>
        <strain evidence="2">CGMCC 1.15725</strain>
    </source>
</reference>
<gene>
    <name evidence="2" type="ORF">GCM10011611_07150</name>
</gene>
<feature type="region of interest" description="Disordered" evidence="1">
    <location>
        <begin position="40"/>
        <end position="59"/>
    </location>
</feature>
<reference evidence="2" key="2">
    <citation type="submission" date="2020-09" db="EMBL/GenBank/DDBJ databases">
        <authorList>
            <person name="Sun Q."/>
            <person name="Zhou Y."/>
        </authorList>
    </citation>
    <scope>NUCLEOTIDE SEQUENCE</scope>
    <source>
        <strain evidence="2">CGMCC 1.15725</strain>
    </source>
</reference>
<evidence type="ECO:0000256" key="1">
    <source>
        <dbReference type="SAM" id="MobiDB-lite"/>
    </source>
</evidence>
<dbReference type="AlphaFoldDB" id="A0A8J2YPU7"/>
<organism evidence="2 3">
    <name type="scientific">Aliidongia dinghuensis</name>
    <dbReference type="NCBI Taxonomy" id="1867774"/>
    <lineage>
        <taxon>Bacteria</taxon>
        <taxon>Pseudomonadati</taxon>
        <taxon>Pseudomonadota</taxon>
        <taxon>Alphaproteobacteria</taxon>
        <taxon>Rhodospirillales</taxon>
        <taxon>Dongiaceae</taxon>
        <taxon>Aliidongia</taxon>
    </lineage>
</organism>
<name>A0A8J2YPU7_9PROT</name>
<evidence type="ECO:0000313" key="3">
    <source>
        <dbReference type="Proteomes" id="UP000646365"/>
    </source>
</evidence>
<comment type="caution">
    <text evidence="2">The sequence shown here is derived from an EMBL/GenBank/DDBJ whole genome shotgun (WGS) entry which is preliminary data.</text>
</comment>
<keyword evidence="3" id="KW-1185">Reference proteome</keyword>
<protein>
    <submittedName>
        <fullName evidence="2">Uncharacterized protein</fullName>
    </submittedName>
</protein>